<dbReference type="GO" id="GO:0046856">
    <property type="term" value="P:phosphatidylinositol dephosphorylation"/>
    <property type="evidence" value="ECO:0007669"/>
    <property type="project" value="InterPro"/>
</dbReference>
<sequence length="855" mass="97038">MDSNTPVMFITANVGSIFENPTVMLKIWTEEFLSTVSKLNPKFIALHCQEVGGKNYEHCTQPVEEFVKLLIDSEELRLFDKVRVFLDEDFSKAENFTALGNFYFIHESIEDLLIWDFKEMNFCTVFGKEVYSGSIEDVPIKEKSKFPQDLFPECKWSRKGFLRTRWNLNGSVFDLVNIHLFHDASNFIAMETSPSIYSVTRQRALEYTLDRFQSDNHGSVPFFLFGDFNFRTNTQAVIERLVDGLNPVQVQSPNSNSVQKLLYRKDGEEVVLTLGKKEFVHSNHQQIFIENAGEWLKEYDVEKDSFDGILFEFPISFPPSYPFEEDAESGSHYTTTRCPAWCDRVVLSSAAKNLIHEISKDGSVEYELMGKQTCMGDHKPVYLRANLVNQAGTIEQTLNHVVNPFMLVLCACKLKKILSWQHEKRTPSSHVNKSTRLAVVEENGSLTLFPDTVETVANNKDQFTLKTICDQSKSLNSSNKFLVENIKEDSCKKKMKLEKSQAEDLKFSKCDCIQTDSNNVHSSSLNSRILNEVTKSKSESNLKSVDWLISPQDVSSHVVGGSSESSKLMRSLSDSLKVVQAKTDVAKREVETAENMAAETTFNVDSIVDSLDSDEALIVNFNHCTEEINQVKPVESCENSSKLLKASQRISISKLKLDSPASERSAPVPPIHHHYKRLVKRVHSASLIENKRTIVLKKTGTCHCMTNSNEVYIDILGDEYRTRSSSISVPNHKHNHNRRMKLISDPVLKTSLPRLISHHSSSDEEWYEQVLDPESPTKQLVSKSISSNENAKLLSKAETERKLSVVDVISTVNVKTKLPSAKKSSFSDCKLFRRLKQKKDNKEEDCKSCNCCVIL</sequence>
<evidence type="ECO:0000259" key="4">
    <source>
        <dbReference type="SMART" id="SM00128"/>
    </source>
</evidence>
<evidence type="ECO:0000313" key="5">
    <source>
        <dbReference type="EMBL" id="CAH0389601.1"/>
    </source>
</evidence>
<dbReference type="Proteomes" id="UP001152759">
    <property type="component" value="Chromosome 4"/>
</dbReference>
<evidence type="ECO:0000256" key="1">
    <source>
        <dbReference type="ARBA" id="ARBA00012997"/>
    </source>
</evidence>
<gene>
    <name evidence="5" type="ORF">BEMITA_LOCUS8415</name>
</gene>
<dbReference type="EMBL" id="OU963865">
    <property type="protein sequence ID" value="CAH0389601.1"/>
    <property type="molecule type" value="Genomic_DNA"/>
</dbReference>
<accession>A0A9P0AE27</accession>
<evidence type="ECO:0000313" key="6">
    <source>
        <dbReference type="Proteomes" id="UP001152759"/>
    </source>
</evidence>
<dbReference type="PANTHER" id="PTHR12997">
    <property type="entry name" value="TYPE I INOSITOL-1,4,5-TRISPHOSPHATE 5-PHOSPHATASE"/>
    <property type="match status" value="1"/>
</dbReference>
<dbReference type="InterPro" id="IPR036691">
    <property type="entry name" value="Endo/exonu/phosph_ase_sf"/>
</dbReference>
<dbReference type="GO" id="GO:0004445">
    <property type="term" value="F:inositol-polyphosphate 5-phosphatase activity"/>
    <property type="evidence" value="ECO:0007669"/>
    <property type="project" value="UniProtKB-EC"/>
</dbReference>
<dbReference type="SMART" id="SM00128">
    <property type="entry name" value="IPPc"/>
    <property type="match status" value="1"/>
</dbReference>
<comment type="similarity">
    <text evidence="3">Belongs to the inositol 1,4,5-trisphosphate 5-phosphatase type I family.</text>
</comment>
<dbReference type="EC" id="3.1.3.56" evidence="1"/>
<dbReference type="InterPro" id="IPR039737">
    <property type="entry name" value="INPP5A"/>
</dbReference>
<keyword evidence="6" id="KW-1185">Reference proteome</keyword>
<evidence type="ECO:0000256" key="2">
    <source>
        <dbReference type="ARBA" id="ARBA00022801"/>
    </source>
</evidence>
<dbReference type="AlphaFoldDB" id="A0A9P0AE27"/>
<protein>
    <recommendedName>
        <fullName evidence="1">inositol-polyphosphate 5-phosphatase</fullName>
        <ecNumber evidence="1">3.1.3.56</ecNumber>
    </recommendedName>
</protein>
<dbReference type="Gene3D" id="3.60.10.10">
    <property type="entry name" value="Endonuclease/exonuclease/phosphatase"/>
    <property type="match status" value="1"/>
</dbReference>
<reference evidence="5" key="1">
    <citation type="submission" date="2021-12" db="EMBL/GenBank/DDBJ databases">
        <authorList>
            <person name="King R."/>
        </authorList>
    </citation>
    <scope>NUCLEOTIDE SEQUENCE</scope>
</reference>
<proteinExistence type="inferred from homology"/>
<evidence type="ECO:0000256" key="3">
    <source>
        <dbReference type="ARBA" id="ARBA00023599"/>
    </source>
</evidence>
<feature type="domain" description="Inositol polyphosphate-related phosphatase" evidence="4">
    <location>
        <begin position="3"/>
        <end position="393"/>
    </location>
</feature>
<dbReference type="PANTHER" id="PTHR12997:SF2">
    <property type="entry name" value="INOSITOL POLYPHOSPHATE-5-PHOSPHATASE A"/>
    <property type="match status" value="1"/>
</dbReference>
<name>A0A9P0AE27_BEMTA</name>
<dbReference type="InterPro" id="IPR000300">
    <property type="entry name" value="IPPc"/>
</dbReference>
<dbReference type="KEGG" id="btab:109031743"/>
<keyword evidence="2" id="KW-0378">Hydrolase</keyword>
<dbReference type="Pfam" id="PF22669">
    <property type="entry name" value="Exo_endo_phos2"/>
    <property type="match status" value="1"/>
</dbReference>
<organism evidence="5 6">
    <name type="scientific">Bemisia tabaci</name>
    <name type="common">Sweetpotato whitefly</name>
    <name type="synonym">Aleurodes tabaci</name>
    <dbReference type="NCBI Taxonomy" id="7038"/>
    <lineage>
        <taxon>Eukaryota</taxon>
        <taxon>Metazoa</taxon>
        <taxon>Ecdysozoa</taxon>
        <taxon>Arthropoda</taxon>
        <taxon>Hexapoda</taxon>
        <taxon>Insecta</taxon>
        <taxon>Pterygota</taxon>
        <taxon>Neoptera</taxon>
        <taxon>Paraneoptera</taxon>
        <taxon>Hemiptera</taxon>
        <taxon>Sternorrhyncha</taxon>
        <taxon>Aleyrodoidea</taxon>
        <taxon>Aleyrodidae</taxon>
        <taxon>Aleyrodinae</taxon>
        <taxon>Bemisia</taxon>
    </lineage>
</organism>
<dbReference type="SUPFAM" id="SSF56219">
    <property type="entry name" value="DNase I-like"/>
    <property type="match status" value="1"/>
</dbReference>